<reference evidence="12 14" key="3">
    <citation type="submission" date="2016-02" db="EMBL/GenBank/DDBJ databases">
        <title>Biosynthesis of antibiotic leucinostatins and their inhibition on Phytophthora in bio-control Purpureocillium lilacinum.</title>
        <authorList>
            <person name="Wang G."/>
            <person name="Liu Z."/>
            <person name="Lin R."/>
            <person name="Li E."/>
            <person name="Mao Z."/>
            <person name="Ling J."/>
            <person name="Yin W."/>
            <person name="Xie B."/>
        </authorList>
    </citation>
    <scope>NUCLEOTIDE SEQUENCE [LARGE SCALE GENOMIC DNA]</scope>
    <source>
        <strain evidence="11">PLBJ-1</strain>
        <strain evidence="12">PLFJ-1</strain>
    </source>
</reference>
<comment type="caution">
    <text evidence="12">The sequence shown here is derived from an EMBL/GenBank/DDBJ whole genome shotgun (WGS) entry which is preliminary data.</text>
</comment>
<keyword evidence="5" id="KW-0378">Hydrolase</keyword>
<keyword evidence="7" id="KW-0325">Glycoprotein</keyword>
<dbReference type="FunFam" id="3.40.50.1820:FF:000107">
    <property type="entry name" value="Palmitoyl-protein thioesterase 1"/>
    <property type="match status" value="1"/>
</dbReference>
<dbReference type="AlphaFoldDB" id="A0A179I0S0"/>
<reference evidence="10" key="4">
    <citation type="submission" date="2023-11" db="EMBL/GenBank/DDBJ databases">
        <authorList>
            <person name="Beijen E."/>
            <person name="Ohm R.A."/>
        </authorList>
    </citation>
    <scope>NUCLEOTIDE SEQUENCE</scope>
    <source>
        <strain evidence="10">CBS 150709</strain>
    </source>
</reference>
<organism evidence="12 14">
    <name type="scientific">Purpureocillium lilacinum</name>
    <name type="common">Paecilomyces lilacinus</name>
    <dbReference type="NCBI Taxonomy" id="33203"/>
    <lineage>
        <taxon>Eukaryota</taxon>
        <taxon>Fungi</taxon>
        <taxon>Dikarya</taxon>
        <taxon>Ascomycota</taxon>
        <taxon>Pezizomycotina</taxon>
        <taxon>Sordariomycetes</taxon>
        <taxon>Hypocreomycetidae</taxon>
        <taxon>Hypocreales</taxon>
        <taxon>Ophiocordycipitaceae</taxon>
        <taxon>Purpureocillium</taxon>
    </lineage>
</organism>
<evidence type="ECO:0000256" key="4">
    <source>
        <dbReference type="ARBA" id="ARBA00022729"/>
    </source>
</evidence>
<comment type="similarity">
    <text evidence="1">Belongs to the palmitoyl-protein thioesterase family.</text>
</comment>
<accession>A0A179I0S0</accession>
<dbReference type="STRING" id="33203.A0A179I0S0"/>
<keyword evidence="4 9" id="KW-0732">Signal</keyword>
<evidence type="ECO:0000313" key="11">
    <source>
        <dbReference type="EMBL" id="OAQ87482.1"/>
    </source>
</evidence>
<reference evidence="13" key="1">
    <citation type="submission" date="2015-05" db="EMBL/GenBank/DDBJ databases">
        <authorList>
            <person name="Wang D.B."/>
            <person name="Wang M."/>
        </authorList>
    </citation>
    <scope>NUCLEOTIDE SEQUENCE</scope>
    <source>
        <strain evidence="13">36-1</strain>
    </source>
</reference>
<evidence type="ECO:0000256" key="7">
    <source>
        <dbReference type="ARBA" id="ARBA00023180"/>
    </source>
</evidence>
<dbReference type="EMBL" id="LCWV01000007">
    <property type="protein sequence ID" value="PWI71507.1"/>
    <property type="molecule type" value="Genomic_DNA"/>
</dbReference>
<gene>
    <name evidence="13" type="ORF">PCL_11601</name>
    <name evidence="10" type="ORF">Purlil1_2848</name>
    <name evidence="11" type="ORF">VFPBJ_01522</name>
    <name evidence="12" type="ORF">VFPFJ_01551</name>
</gene>
<dbReference type="Proteomes" id="UP000245956">
    <property type="component" value="Unassembled WGS sequence"/>
</dbReference>
<evidence type="ECO:0000313" key="15">
    <source>
        <dbReference type="Proteomes" id="UP000245956"/>
    </source>
</evidence>
<evidence type="ECO:0000313" key="14">
    <source>
        <dbReference type="Proteomes" id="UP000078340"/>
    </source>
</evidence>
<dbReference type="Proteomes" id="UP000078240">
    <property type="component" value="Unassembled WGS sequence"/>
</dbReference>
<evidence type="ECO:0000313" key="12">
    <source>
        <dbReference type="EMBL" id="OAQ95441.1"/>
    </source>
</evidence>
<name>A0A179I0S0_PURLI</name>
<evidence type="ECO:0000313" key="13">
    <source>
        <dbReference type="EMBL" id="PWI71507.1"/>
    </source>
</evidence>
<evidence type="ECO:0000313" key="10">
    <source>
        <dbReference type="EMBL" id="KAK4092923.1"/>
    </source>
</evidence>
<keyword evidence="6" id="KW-1015">Disulfide bond</keyword>
<dbReference type="Proteomes" id="UP000078340">
    <property type="component" value="Unassembled WGS sequence"/>
</dbReference>
<protein>
    <recommendedName>
        <fullName evidence="3">Palmitoyl-protein thioesterase 1</fullName>
        <ecNumber evidence="2">3.1.2.22</ecNumber>
    </recommendedName>
    <alternativeName>
        <fullName evidence="8">Palmitoyl-protein hydrolase 1</fullName>
    </alternativeName>
</protein>
<dbReference type="GeneID" id="28883684"/>
<evidence type="ECO:0000256" key="1">
    <source>
        <dbReference type="ARBA" id="ARBA00010758"/>
    </source>
</evidence>
<evidence type="ECO:0000256" key="5">
    <source>
        <dbReference type="ARBA" id="ARBA00022801"/>
    </source>
</evidence>
<dbReference type="PANTHER" id="PTHR11247:SF8">
    <property type="entry name" value="PALMITOYL-PROTEIN THIOESTERASE 1"/>
    <property type="match status" value="1"/>
</dbReference>
<dbReference type="InterPro" id="IPR002472">
    <property type="entry name" value="Palm_thioest"/>
</dbReference>
<evidence type="ECO:0000256" key="2">
    <source>
        <dbReference type="ARBA" id="ARBA00012423"/>
    </source>
</evidence>
<dbReference type="PANTHER" id="PTHR11247">
    <property type="entry name" value="PALMITOYL-PROTEIN THIOESTERASE/DOLICHYLDIPHOSPHATASE 1"/>
    <property type="match status" value="1"/>
</dbReference>
<dbReference type="Proteomes" id="UP001287286">
    <property type="component" value="Unassembled WGS sequence"/>
</dbReference>
<dbReference type="EMBL" id="LSBH01000001">
    <property type="protein sequence ID" value="OAQ87482.1"/>
    <property type="molecule type" value="Genomic_DNA"/>
</dbReference>
<dbReference type="GO" id="GO:0008474">
    <property type="term" value="F:palmitoyl-(protein) hydrolase activity"/>
    <property type="evidence" value="ECO:0007669"/>
    <property type="project" value="UniProtKB-EC"/>
</dbReference>
<keyword evidence="16" id="KW-1185">Reference proteome</keyword>
<dbReference type="EMBL" id="JAWRVI010000007">
    <property type="protein sequence ID" value="KAK4092923.1"/>
    <property type="molecule type" value="Genomic_DNA"/>
</dbReference>
<dbReference type="OMA" id="KFVMVMF"/>
<feature type="signal peptide" evidence="9">
    <location>
        <begin position="1"/>
        <end position="24"/>
    </location>
</feature>
<proteinExistence type="inferred from homology"/>
<dbReference type="Pfam" id="PF02089">
    <property type="entry name" value="Palm_thioest"/>
    <property type="match status" value="1"/>
</dbReference>
<evidence type="ECO:0000256" key="3">
    <source>
        <dbReference type="ARBA" id="ARBA00014212"/>
    </source>
</evidence>
<dbReference type="InterPro" id="IPR029058">
    <property type="entry name" value="AB_hydrolase_fold"/>
</dbReference>
<dbReference type="PRINTS" id="PR00414">
    <property type="entry name" value="PPTHIESTRASE"/>
</dbReference>
<dbReference type="EC" id="3.1.2.22" evidence="2"/>
<evidence type="ECO:0000256" key="8">
    <source>
        <dbReference type="ARBA" id="ARBA00031934"/>
    </source>
</evidence>
<dbReference type="OrthoDB" id="10263094at2759"/>
<evidence type="ECO:0000256" key="6">
    <source>
        <dbReference type="ARBA" id="ARBA00023157"/>
    </source>
</evidence>
<dbReference type="EMBL" id="LSBI01000001">
    <property type="protein sequence ID" value="OAQ95441.1"/>
    <property type="molecule type" value="Genomic_DNA"/>
</dbReference>
<evidence type="ECO:0000256" key="9">
    <source>
        <dbReference type="SAM" id="SignalP"/>
    </source>
</evidence>
<dbReference type="KEGG" id="plj:28883684"/>
<feature type="chain" id="PRO_5008873033" description="Palmitoyl-protein thioesterase 1" evidence="9">
    <location>
        <begin position="25"/>
        <end position="327"/>
    </location>
</feature>
<dbReference type="SUPFAM" id="SSF53474">
    <property type="entry name" value="alpha/beta-Hydrolases"/>
    <property type="match status" value="1"/>
</dbReference>
<sequence>MRSPISSQFLAAAATVLSASQALAASTPRSSDADDTPLPVIIWHGLGDSFNGEGIQRVGALAEAIHPGTFVYSISLAGEDSSGDRSATFFGNVTQQLDTVCALLAAHPILSTAPAVDAIGFSQGGQFLRGYVERCNAPPIRNLVTFGSQHNGIVEFKACGTSDWLCKGAMALLRFNTWSSFVQNRLVPAQYYRDPASPAYDTYLDASNFLADINNERLLKNETYKKNIASLENLVMYMFEDDTTVIPRRTAWFDEVNGTDVTPLRERRMYKEDWLGLRELDSKGGIHFRSITGEHMQIPDQVLNDTMVEFFGPVKSKAKGIFESDEL</sequence>
<reference evidence="10 16" key="5">
    <citation type="journal article" date="2024" name="Microbiol. Resour. Announc.">
        <title>Genome annotations for the ascomycete fungi Trichoderma harzianum, Trichoderma aggressivum, and Purpureocillium lilacinum.</title>
        <authorList>
            <person name="Beijen E.P.W."/>
            <person name="Ohm R.A."/>
        </authorList>
    </citation>
    <scope>NUCLEOTIDE SEQUENCE [LARGE SCALE GENOMIC DNA]</scope>
    <source>
        <strain evidence="10 16">CBS 150709</strain>
    </source>
</reference>
<reference evidence="13 15" key="2">
    <citation type="journal article" date="2016" name="Front. Microbiol.">
        <title>Genome and transcriptome sequences reveal the specific parasitism of the nematophagous Purpureocillium lilacinum 36-1.</title>
        <authorList>
            <person name="Xie J."/>
            <person name="Li S."/>
            <person name="Mo C."/>
            <person name="Xiao X."/>
            <person name="Peng D."/>
            <person name="Wang G."/>
            <person name="Xiao Y."/>
        </authorList>
    </citation>
    <scope>NUCLEOTIDE SEQUENCE [LARGE SCALE GENOMIC DNA]</scope>
    <source>
        <strain evidence="13 15">36-1</strain>
    </source>
</reference>
<evidence type="ECO:0000313" key="16">
    <source>
        <dbReference type="Proteomes" id="UP001287286"/>
    </source>
</evidence>
<dbReference type="Gene3D" id="3.40.50.1820">
    <property type="entry name" value="alpha/beta hydrolase"/>
    <property type="match status" value="1"/>
</dbReference>